<dbReference type="EC" id="3.2.1.67" evidence="14"/>
<dbReference type="GO" id="GO:0071555">
    <property type="term" value="P:cell wall organization"/>
    <property type="evidence" value="ECO:0007669"/>
    <property type="project" value="UniProtKB-KW"/>
</dbReference>
<evidence type="ECO:0000256" key="6">
    <source>
        <dbReference type="ARBA" id="ARBA00022801"/>
    </source>
</evidence>
<dbReference type="AlphaFoldDB" id="A0A443HN40"/>
<dbReference type="GO" id="GO:0004650">
    <property type="term" value="F:polygalacturonase activity"/>
    <property type="evidence" value="ECO:0007669"/>
    <property type="project" value="InterPro"/>
</dbReference>
<name>A0A443HN40_BYSSP</name>
<dbReference type="PANTHER" id="PTHR31736:SF12">
    <property type="entry name" value="EXO-POLYGALACTURONASE, PUTATIVE-RELATED"/>
    <property type="match status" value="1"/>
</dbReference>
<reference evidence="18 19" key="1">
    <citation type="journal article" date="2018" name="Front. Microbiol.">
        <title>Genomic and genetic insights into a cosmopolitan fungus, Paecilomyces variotii (Eurotiales).</title>
        <authorList>
            <person name="Urquhart A.S."/>
            <person name="Mondo S.J."/>
            <person name="Makela M.R."/>
            <person name="Hane J.K."/>
            <person name="Wiebenga A."/>
            <person name="He G."/>
            <person name="Mihaltcheva S."/>
            <person name="Pangilinan J."/>
            <person name="Lipzen A."/>
            <person name="Barry K."/>
            <person name="de Vries R.P."/>
            <person name="Grigoriev I.V."/>
            <person name="Idnurm A."/>
        </authorList>
    </citation>
    <scope>NUCLEOTIDE SEQUENCE [LARGE SCALE GENOMIC DNA]</scope>
    <source>
        <strain evidence="18 19">CBS 101075</strain>
    </source>
</reference>
<evidence type="ECO:0000256" key="17">
    <source>
        <dbReference type="SAM" id="SignalP"/>
    </source>
</evidence>
<evidence type="ECO:0000256" key="3">
    <source>
        <dbReference type="ARBA" id="ARBA00022525"/>
    </source>
</evidence>
<evidence type="ECO:0000313" key="19">
    <source>
        <dbReference type="Proteomes" id="UP000283841"/>
    </source>
</evidence>
<dbReference type="GeneID" id="39602982"/>
<evidence type="ECO:0000256" key="8">
    <source>
        <dbReference type="ARBA" id="ARBA00023180"/>
    </source>
</evidence>
<dbReference type="STRING" id="264951.A0A443HN40"/>
<keyword evidence="5" id="KW-0677">Repeat</keyword>
<feature type="signal peptide" evidence="17">
    <location>
        <begin position="1"/>
        <end position="20"/>
    </location>
</feature>
<evidence type="ECO:0000256" key="1">
    <source>
        <dbReference type="ARBA" id="ARBA00004613"/>
    </source>
</evidence>
<dbReference type="Pfam" id="PF00295">
    <property type="entry name" value="Glyco_hydro_28"/>
    <property type="match status" value="1"/>
</dbReference>
<dbReference type="VEuPathDB" id="FungiDB:C8Q69DRAFT_529809"/>
<evidence type="ECO:0000256" key="16">
    <source>
        <dbReference type="RuleBase" id="RU361169"/>
    </source>
</evidence>
<dbReference type="InterPro" id="IPR000743">
    <property type="entry name" value="Glyco_hydro_28"/>
</dbReference>
<comment type="caution">
    <text evidence="18">The sequence shown here is derived from an EMBL/GenBank/DDBJ whole genome shotgun (WGS) entry which is preliminary data.</text>
</comment>
<evidence type="ECO:0000256" key="15">
    <source>
        <dbReference type="ARBA" id="ARBA00048766"/>
    </source>
</evidence>
<dbReference type="InterPro" id="IPR011050">
    <property type="entry name" value="Pectin_lyase_fold/virulence"/>
</dbReference>
<sequence length="422" mass="46178">MKSIIWLVSIIIFCTATALGANQTSTTKTCVVPAHGNGEDDSPSIKAAFNTCRHNGHVIFSENQTYSIQQVLQLHNLSNVHIDLRGTLLYSTDVRYWIQHGSYYPFQNISIALELSGDHITVDGHNTGVIDGQGQVWYDLALGVGGLFGRPIPFSFRNARNSIARNFAIRQSGKWNFVIIESKNITVDNIKLTAHSDDYQANPGNLGNTDGFDTLYSDDVRISNSYVDTGDDCVSFKPGSTNIHVKNLTCVQTAGIAIGSLGQYQGQFDLVENITAEDITLKHSRNGAYIKTYNGKSVYYPPQGGGNGTGLVRNVLFENFHIEDITAAPVLLQQCTHWAGWGVPPCAEYPSAGFTFNNITWHNFTGYANEAIGNTTISLECSTKSTCTNFRFSDINVRPVNGYASAKCTNVSGLDDRCRPSS</sequence>
<dbReference type="Gene3D" id="2.160.20.10">
    <property type="entry name" value="Single-stranded right-handed beta-helix, Pectin lyase-like"/>
    <property type="match status" value="1"/>
</dbReference>
<keyword evidence="19" id="KW-1185">Reference proteome</keyword>
<protein>
    <recommendedName>
        <fullName evidence="14">galacturonan 1,4-alpha-galacturonidase</fullName>
        <ecNumber evidence="14">3.2.1.67</ecNumber>
    </recommendedName>
</protein>
<dbReference type="PANTHER" id="PTHR31736">
    <property type="match status" value="1"/>
</dbReference>
<keyword evidence="7" id="KW-1015">Disulfide bond</keyword>
<accession>A0A443HN40</accession>
<keyword evidence="12" id="KW-0624">Polysaccharide degradation</keyword>
<comment type="catalytic activity">
    <reaction evidence="15">
        <text>[(1-&gt;4)-alpha-D-galacturonosyl](n) + H2O = alpha-D-galacturonate + [(1-&gt;4)-alpha-D-galacturonosyl](n-1)</text>
        <dbReference type="Rhea" id="RHEA:14117"/>
        <dbReference type="Rhea" id="RHEA-COMP:14570"/>
        <dbReference type="Rhea" id="RHEA-COMP:14572"/>
        <dbReference type="ChEBI" id="CHEBI:15377"/>
        <dbReference type="ChEBI" id="CHEBI:58658"/>
        <dbReference type="ChEBI" id="CHEBI:140523"/>
        <dbReference type="EC" id="3.2.1.67"/>
    </reaction>
</comment>
<proteinExistence type="inferred from homology"/>
<evidence type="ECO:0000256" key="10">
    <source>
        <dbReference type="ARBA" id="ARBA00023295"/>
    </source>
</evidence>
<evidence type="ECO:0000256" key="11">
    <source>
        <dbReference type="ARBA" id="ARBA00023316"/>
    </source>
</evidence>
<evidence type="ECO:0000256" key="2">
    <source>
        <dbReference type="ARBA" id="ARBA00008834"/>
    </source>
</evidence>
<evidence type="ECO:0000256" key="13">
    <source>
        <dbReference type="ARBA" id="ARBA00037312"/>
    </source>
</evidence>
<keyword evidence="3" id="KW-0964">Secreted</keyword>
<dbReference type="GO" id="GO:0047911">
    <property type="term" value="F:galacturan 1,4-alpha-galacturonidase activity"/>
    <property type="evidence" value="ECO:0007669"/>
    <property type="project" value="UniProtKB-EC"/>
</dbReference>
<keyword evidence="8" id="KW-0325">Glycoprotein</keyword>
<dbReference type="GO" id="GO:0005576">
    <property type="term" value="C:extracellular region"/>
    <property type="evidence" value="ECO:0007669"/>
    <property type="project" value="UniProtKB-SubCell"/>
</dbReference>
<evidence type="ECO:0000256" key="7">
    <source>
        <dbReference type="ARBA" id="ARBA00023157"/>
    </source>
</evidence>
<dbReference type="SMART" id="SM00710">
    <property type="entry name" value="PbH1"/>
    <property type="match status" value="5"/>
</dbReference>
<keyword evidence="9" id="KW-0119">Carbohydrate metabolism</keyword>
<evidence type="ECO:0000256" key="4">
    <source>
        <dbReference type="ARBA" id="ARBA00022729"/>
    </source>
</evidence>
<comment type="subcellular location">
    <subcellularLocation>
        <location evidence="1">Secreted</location>
    </subcellularLocation>
</comment>
<dbReference type="SUPFAM" id="SSF51126">
    <property type="entry name" value="Pectin lyase-like"/>
    <property type="match status" value="1"/>
</dbReference>
<feature type="chain" id="PRO_5019321630" description="galacturonan 1,4-alpha-galacturonidase" evidence="17">
    <location>
        <begin position="21"/>
        <end position="422"/>
    </location>
</feature>
<organism evidence="18 19">
    <name type="scientific">Byssochlamys spectabilis</name>
    <name type="common">Paecilomyces variotii</name>
    <dbReference type="NCBI Taxonomy" id="264951"/>
    <lineage>
        <taxon>Eukaryota</taxon>
        <taxon>Fungi</taxon>
        <taxon>Dikarya</taxon>
        <taxon>Ascomycota</taxon>
        <taxon>Pezizomycotina</taxon>
        <taxon>Eurotiomycetes</taxon>
        <taxon>Eurotiomycetidae</taxon>
        <taxon>Eurotiales</taxon>
        <taxon>Thermoascaceae</taxon>
        <taxon>Paecilomyces</taxon>
    </lineage>
</organism>
<dbReference type="RefSeq" id="XP_028482869.1">
    <property type="nucleotide sequence ID" value="XM_028633705.1"/>
</dbReference>
<keyword evidence="4 17" id="KW-0732">Signal</keyword>
<evidence type="ECO:0000256" key="5">
    <source>
        <dbReference type="ARBA" id="ARBA00022737"/>
    </source>
</evidence>
<dbReference type="InterPro" id="IPR006626">
    <property type="entry name" value="PbH1"/>
</dbReference>
<evidence type="ECO:0000256" key="12">
    <source>
        <dbReference type="ARBA" id="ARBA00023326"/>
    </source>
</evidence>
<dbReference type="InterPro" id="IPR012334">
    <property type="entry name" value="Pectin_lyas_fold"/>
</dbReference>
<dbReference type="EMBL" id="RCNU01000010">
    <property type="protein sequence ID" value="RWQ93224.1"/>
    <property type="molecule type" value="Genomic_DNA"/>
</dbReference>
<evidence type="ECO:0000256" key="9">
    <source>
        <dbReference type="ARBA" id="ARBA00023277"/>
    </source>
</evidence>
<dbReference type="Proteomes" id="UP000283841">
    <property type="component" value="Unassembled WGS sequence"/>
</dbReference>
<keyword evidence="11" id="KW-0961">Cell wall biogenesis/degradation</keyword>
<keyword evidence="6 16" id="KW-0378">Hydrolase</keyword>
<comment type="function">
    <text evidence="13">Specific in hydrolyzing the terminal glycosidic bond of polygalacturonic acid and oligogalacturonates.</text>
</comment>
<gene>
    <name evidence="18" type="ORF">C8Q69DRAFT_529809</name>
</gene>
<evidence type="ECO:0000256" key="14">
    <source>
        <dbReference type="ARBA" id="ARBA00038933"/>
    </source>
</evidence>
<keyword evidence="10 16" id="KW-0326">Glycosidase</keyword>
<evidence type="ECO:0000313" key="18">
    <source>
        <dbReference type="EMBL" id="RWQ93224.1"/>
    </source>
</evidence>
<dbReference type="GO" id="GO:0045490">
    <property type="term" value="P:pectin catabolic process"/>
    <property type="evidence" value="ECO:0007669"/>
    <property type="project" value="UniProtKB-ARBA"/>
</dbReference>
<comment type="similarity">
    <text evidence="2 16">Belongs to the glycosyl hydrolase 28 family.</text>
</comment>